<reference evidence="1 2" key="1">
    <citation type="submission" date="2024-05" db="EMBL/GenBank/DDBJ databases">
        <title>The nuclear and mitochondrial genome assemblies of Tetragonisca angustula (Apidae: Meliponini), a tiny yet remarkable pollinator in the Neotropics.</title>
        <authorList>
            <person name="Ferrari R."/>
            <person name="Ricardo P.C."/>
            <person name="Dias F.C."/>
            <person name="Araujo N.S."/>
            <person name="Soares D.O."/>
            <person name="Zhou Q.-S."/>
            <person name="Zhu C.-D."/>
            <person name="Coutinho L."/>
            <person name="Airas M.C."/>
            <person name="Batista T.M."/>
        </authorList>
    </citation>
    <scope>NUCLEOTIDE SEQUENCE [LARGE SCALE GENOMIC DNA]</scope>
    <source>
        <strain evidence="1">ASF017062</strain>
        <tissue evidence="1">Abdomen</tissue>
    </source>
</reference>
<gene>
    <name evidence="1" type="ORF">QLX08_005915</name>
</gene>
<accession>A0AAW0ZYD4</accession>
<sequence length="113" mass="12726">MESAFPNMCKTLEARSHKTAPGIRSLCPTLSPQFFEADEKGTEGPFLLSFGLQDRIAPTSTTERKTPDISSARQTYSRLTINSNHRSCTARDAREHWSFEPDVRTESDTTRCN</sequence>
<protein>
    <submittedName>
        <fullName evidence="1">Uncharacterized protein</fullName>
    </submittedName>
</protein>
<keyword evidence="2" id="KW-1185">Reference proteome</keyword>
<dbReference type="EMBL" id="JAWNGG020000103">
    <property type="protein sequence ID" value="KAK9301917.1"/>
    <property type="molecule type" value="Genomic_DNA"/>
</dbReference>
<evidence type="ECO:0000313" key="1">
    <source>
        <dbReference type="EMBL" id="KAK9301917.1"/>
    </source>
</evidence>
<name>A0AAW0ZYD4_9HYME</name>
<dbReference type="AlphaFoldDB" id="A0AAW0ZYD4"/>
<proteinExistence type="predicted"/>
<organism evidence="1 2">
    <name type="scientific">Tetragonisca angustula</name>
    <dbReference type="NCBI Taxonomy" id="166442"/>
    <lineage>
        <taxon>Eukaryota</taxon>
        <taxon>Metazoa</taxon>
        <taxon>Ecdysozoa</taxon>
        <taxon>Arthropoda</taxon>
        <taxon>Hexapoda</taxon>
        <taxon>Insecta</taxon>
        <taxon>Pterygota</taxon>
        <taxon>Neoptera</taxon>
        <taxon>Endopterygota</taxon>
        <taxon>Hymenoptera</taxon>
        <taxon>Apocrita</taxon>
        <taxon>Aculeata</taxon>
        <taxon>Apoidea</taxon>
        <taxon>Anthophila</taxon>
        <taxon>Apidae</taxon>
        <taxon>Tetragonisca</taxon>
    </lineage>
</organism>
<dbReference type="Proteomes" id="UP001432146">
    <property type="component" value="Unassembled WGS sequence"/>
</dbReference>
<evidence type="ECO:0000313" key="2">
    <source>
        <dbReference type="Proteomes" id="UP001432146"/>
    </source>
</evidence>
<comment type="caution">
    <text evidence="1">The sequence shown here is derived from an EMBL/GenBank/DDBJ whole genome shotgun (WGS) entry which is preliminary data.</text>
</comment>